<evidence type="ECO:0000313" key="1">
    <source>
        <dbReference type="EMBL" id="KRX11854.1"/>
    </source>
</evidence>
<organism evidence="1 2">
    <name type="scientific">Trichinella nelsoni</name>
    <dbReference type="NCBI Taxonomy" id="6336"/>
    <lineage>
        <taxon>Eukaryota</taxon>
        <taxon>Metazoa</taxon>
        <taxon>Ecdysozoa</taxon>
        <taxon>Nematoda</taxon>
        <taxon>Enoplea</taxon>
        <taxon>Dorylaimia</taxon>
        <taxon>Trichinellida</taxon>
        <taxon>Trichinellidae</taxon>
        <taxon>Trichinella</taxon>
    </lineage>
</organism>
<evidence type="ECO:0000313" key="2">
    <source>
        <dbReference type="Proteomes" id="UP000054630"/>
    </source>
</evidence>
<comment type="caution">
    <text evidence="1">The sequence shown here is derived from an EMBL/GenBank/DDBJ whole genome shotgun (WGS) entry which is preliminary data.</text>
</comment>
<dbReference type="Proteomes" id="UP000054630">
    <property type="component" value="Unassembled WGS sequence"/>
</dbReference>
<protein>
    <submittedName>
        <fullName evidence="1">Uncharacterized protein</fullName>
    </submittedName>
</protein>
<sequence length="36" mass="4069">MSGIKCGAYLIWGRLIPAMKGMPPQNFIGYKFPIRI</sequence>
<dbReference type="AlphaFoldDB" id="A0A0V0RBK5"/>
<reference evidence="1 2" key="1">
    <citation type="submission" date="2015-01" db="EMBL/GenBank/DDBJ databases">
        <title>Evolution of Trichinella species and genotypes.</title>
        <authorList>
            <person name="Korhonen P.K."/>
            <person name="Edoardo P."/>
            <person name="Giuseppe L.R."/>
            <person name="Gasser R.B."/>
        </authorList>
    </citation>
    <scope>NUCLEOTIDE SEQUENCE [LARGE SCALE GENOMIC DNA]</scope>
    <source>
        <strain evidence="1">ISS37</strain>
    </source>
</reference>
<dbReference type="EMBL" id="JYDL01001232">
    <property type="protein sequence ID" value="KRX11854.1"/>
    <property type="molecule type" value="Genomic_DNA"/>
</dbReference>
<keyword evidence="2" id="KW-1185">Reference proteome</keyword>
<name>A0A0V0RBK5_9BILA</name>
<gene>
    <name evidence="1" type="ORF">T07_12856</name>
</gene>
<accession>A0A0V0RBK5</accession>
<proteinExistence type="predicted"/>